<dbReference type="RefSeq" id="WP_116685767.1">
    <property type="nucleotide sequence ID" value="NZ_CAWNYD010000001.1"/>
</dbReference>
<dbReference type="EMBL" id="QDDL01000001">
    <property type="protein sequence ID" value="PVZ72182.1"/>
    <property type="molecule type" value="Genomic_DNA"/>
</dbReference>
<feature type="chain" id="PRO_5015965614" evidence="1">
    <location>
        <begin position="23"/>
        <end position="153"/>
    </location>
</feature>
<evidence type="ECO:0000313" key="4">
    <source>
        <dbReference type="Proteomes" id="UP000244906"/>
    </source>
</evidence>
<name>A0A2V1H6X2_9GAMM</name>
<proteinExistence type="predicted"/>
<evidence type="ECO:0000256" key="1">
    <source>
        <dbReference type="SAM" id="SignalP"/>
    </source>
</evidence>
<dbReference type="Gene3D" id="2.60.40.3340">
    <property type="entry name" value="Domain of unknown function DUF4426"/>
    <property type="match status" value="1"/>
</dbReference>
<dbReference type="OrthoDB" id="8563353at2"/>
<evidence type="ECO:0000313" key="3">
    <source>
        <dbReference type="EMBL" id="PVZ72182.1"/>
    </source>
</evidence>
<dbReference type="Pfam" id="PF14467">
    <property type="entry name" value="DUF4426"/>
    <property type="match status" value="1"/>
</dbReference>
<protein>
    <submittedName>
        <fullName evidence="3">DUF4426 domain-containing protein</fullName>
    </submittedName>
</protein>
<keyword evidence="1" id="KW-0732">Signal</keyword>
<accession>A0A2V1H6X2</accession>
<evidence type="ECO:0000259" key="2">
    <source>
        <dbReference type="Pfam" id="PF14467"/>
    </source>
</evidence>
<dbReference type="AlphaFoldDB" id="A0A2V1H6X2"/>
<sequence length="153" mass="17325">MKKLTIGLISLCSLLASQFLAAQTPNTLPLESGDWKVFYSSFYSTDIPAKTAKEYKIVRDRYRGMLNISLQNIHQSTDPLNPISHTATITGTAINLVGQKFQLEFKQINEGKVIYYLSDFRFANEETLRFKLEVTPTGSTSIPLKFSNKFYAQ</sequence>
<dbReference type="Proteomes" id="UP000244906">
    <property type="component" value="Unassembled WGS sequence"/>
</dbReference>
<reference evidence="3 4" key="1">
    <citation type="submission" date="2018-04" db="EMBL/GenBank/DDBJ databases">
        <title>Thalassorhabdus spongiae gen. nov., sp. nov., isolated from a marine sponge in South-West Iceland.</title>
        <authorList>
            <person name="Knobloch S."/>
            <person name="Daussin A."/>
            <person name="Johannsson R."/>
            <person name="Marteinsson V.T."/>
        </authorList>
    </citation>
    <scope>NUCLEOTIDE SEQUENCE [LARGE SCALE GENOMIC DNA]</scope>
    <source>
        <strain evidence="3 4">Hp12</strain>
    </source>
</reference>
<organism evidence="3 4">
    <name type="scientific">Pelagibaculum spongiae</name>
    <dbReference type="NCBI Taxonomy" id="2080658"/>
    <lineage>
        <taxon>Bacteria</taxon>
        <taxon>Pseudomonadati</taxon>
        <taxon>Pseudomonadota</taxon>
        <taxon>Gammaproteobacteria</taxon>
        <taxon>Oceanospirillales</taxon>
        <taxon>Pelagibaculum</taxon>
    </lineage>
</organism>
<comment type="caution">
    <text evidence="3">The sequence shown here is derived from an EMBL/GenBank/DDBJ whole genome shotgun (WGS) entry which is preliminary data.</text>
</comment>
<dbReference type="InterPro" id="IPR025218">
    <property type="entry name" value="DUF4426"/>
</dbReference>
<feature type="domain" description="DUF4426" evidence="2">
    <location>
        <begin position="32"/>
        <end position="152"/>
    </location>
</feature>
<feature type="signal peptide" evidence="1">
    <location>
        <begin position="1"/>
        <end position="22"/>
    </location>
</feature>
<gene>
    <name evidence="3" type="ORF">DC094_03975</name>
</gene>
<keyword evidence="4" id="KW-1185">Reference proteome</keyword>